<accession>T1L4F2</accession>
<reference evidence="2" key="1">
    <citation type="submission" date="2011-08" db="EMBL/GenBank/DDBJ databases">
        <authorList>
            <person name="Rombauts S."/>
        </authorList>
    </citation>
    <scope>NUCLEOTIDE SEQUENCE</scope>
    <source>
        <strain evidence="2">London</strain>
    </source>
</reference>
<dbReference type="AlphaFoldDB" id="T1L4F2"/>
<organism evidence="1 2">
    <name type="scientific">Tetranychus urticae</name>
    <name type="common">Two-spotted spider mite</name>
    <dbReference type="NCBI Taxonomy" id="32264"/>
    <lineage>
        <taxon>Eukaryota</taxon>
        <taxon>Metazoa</taxon>
        <taxon>Ecdysozoa</taxon>
        <taxon>Arthropoda</taxon>
        <taxon>Chelicerata</taxon>
        <taxon>Arachnida</taxon>
        <taxon>Acari</taxon>
        <taxon>Acariformes</taxon>
        <taxon>Trombidiformes</taxon>
        <taxon>Prostigmata</taxon>
        <taxon>Eleutherengona</taxon>
        <taxon>Raphignathae</taxon>
        <taxon>Tetranychoidea</taxon>
        <taxon>Tetranychidae</taxon>
        <taxon>Tetranychus</taxon>
    </lineage>
</organism>
<dbReference type="EnsemblMetazoa" id="tetur38g00580.1">
    <property type="protein sequence ID" value="tetur38g00580.1"/>
    <property type="gene ID" value="tetur38g00580"/>
</dbReference>
<keyword evidence="2" id="KW-1185">Reference proteome</keyword>
<reference evidence="1" key="2">
    <citation type="submission" date="2015-06" db="UniProtKB">
        <authorList>
            <consortium name="EnsemblMetazoa"/>
        </authorList>
    </citation>
    <scope>IDENTIFICATION</scope>
</reference>
<sequence length="115" mass="13410">MERLIMGSHLQVIRLIDILGLLTWRNGCRNKICRRNTKTRQGQCWTIFGEEPKNKKWLVFELCSTVGEVMKMGMLAKWLKIIMENKSTIITITITIYPDNTNLLTDITQRSLRSP</sequence>
<name>T1L4F2_TETUR</name>
<evidence type="ECO:0000313" key="2">
    <source>
        <dbReference type="Proteomes" id="UP000015104"/>
    </source>
</evidence>
<dbReference type="HOGENOM" id="CLU_2111977_0_0_1"/>
<proteinExistence type="predicted"/>
<dbReference type="Proteomes" id="UP000015104">
    <property type="component" value="Unassembled WGS sequence"/>
</dbReference>
<evidence type="ECO:0000313" key="1">
    <source>
        <dbReference type="EnsemblMetazoa" id="tetur38g00580.1"/>
    </source>
</evidence>
<protein>
    <submittedName>
        <fullName evidence="1">Uncharacterized protein</fullName>
    </submittedName>
</protein>
<dbReference type="EMBL" id="CAEY01001083">
    <property type="status" value="NOT_ANNOTATED_CDS"/>
    <property type="molecule type" value="Genomic_DNA"/>
</dbReference>